<keyword evidence="3" id="KW-1185">Reference proteome</keyword>
<dbReference type="Proteomes" id="UP000664417">
    <property type="component" value="Unassembled WGS sequence"/>
</dbReference>
<name>A0A8J7QBB8_9BACT</name>
<dbReference type="RefSeq" id="WP_207860493.1">
    <property type="nucleotide sequence ID" value="NZ_JAFREP010000017.1"/>
</dbReference>
<sequence length="52" mass="5666">MKIKKILIALALVFCFVGAAQATCIDVLNRCYSLNGSELLCNTLYADCIRPA</sequence>
<evidence type="ECO:0000256" key="1">
    <source>
        <dbReference type="SAM" id="SignalP"/>
    </source>
</evidence>
<evidence type="ECO:0000313" key="2">
    <source>
        <dbReference type="EMBL" id="MBO1320539.1"/>
    </source>
</evidence>
<accession>A0A8J7QBB8</accession>
<dbReference type="AlphaFoldDB" id="A0A8J7QBB8"/>
<gene>
    <name evidence="2" type="ORF">J3U88_18830</name>
</gene>
<evidence type="ECO:0000313" key="3">
    <source>
        <dbReference type="Proteomes" id="UP000664417"/>
    </source>
</evidence>
<protein>
    <submittedName>
        <fullName evidence="2">Uncharacterized protein</fullName>
    </submittedName>
</protein>
<organism evidence="2 3">
    <name type="scientific">Acanthopleuribacter pedis</name>
    <dbReference type="NCBI Taxonomy" id="442870"/>
    <lineage>
        <taxon>Bacteria</taxon>
        <taxon>Pseudomonadati</taxon>
        <taxon>Acidobacteriota</taxon>
        <taxon>Holophagae</taxon>
        <taxon>Acanthopleuribacterales</taxon>
        <taxon>Acanthopleuribacteraceae</taxon>
        <taxon>Acanthopleuribacter</taxon>
    </lineage>
</organism>
<proteinExistence type="predicted"/>
<feature type="chain" id="PRO_5035201078" evidence="1">
    <location>
        <begin position="23"/>
        <end position="52"/>
    </location>
</feature>
<comment type="caution">
    <text evidence="2">The sequence shown here is derived from an EMBL/GenBank/DDBJ whole genome shotgun (WGS) entry which is preliminary data.</text>
</comment>
<keyword evidence="1" id="KW-0732">Signal</keyword>
<reference evidence="2" key="1">
    <citation type="submission" date="2021-03" db="EMBL/GenBank/DDBJ databases">
        <authorList>
            <person name="Wang G."/>
        </authorList>
    </citation>
    <scope>NUCLEOTIDE SEQUENCE</scope>
    <source>
        <strain evidence="2">KCTC 12899</strain>
    </source>
</reference>
<feature type="signal peptide" evidence="1">
    <location>
        <begin position="1"/>
        <end position="22"/>
    </location>
</feature>
<dbReference type="EMBL" id="JAFREP010000017">
    <property type="protein sequence ID" value="MBO1320539.1"/>
    <property type="molecule type" value="Genomic_DNA"/>
</dbReference>